<reference evidence="1 2" key="1">
    <citation type="journal article" date="2018" name="Nat. Ecol. Evol.">
        <title>Pezizomycetes genomes reveal the molecular basis of ectomycorrhizal truffle lifestyle.</title>
        <authorList>
            <person name="Murat C."/>
            <person name="Payen T."/>
            <person name="Noel B."/>
            <person name="Kuo A."/>
            <person name="Morin E."/>
            <person name="Chen J."/>
            <person name="Kohler A."/>
            <person name="Krizsan K."/>
            <person name="Balestrini R."/>
            <person name="Da Silva C."/>
            <person name="Montanini B."/>
            <person name="Hainaut M."/>
            <person name="Levati E."/>
            <person name="Barry K.W."/>
            <person name="Belfiori B."/>
            <person name="Cichocki N."/>
            <person name="Clum A."/>
            <person name="Dockter R.B."/>
            <person name="Fauchery L."/>
            <person name="Guy J."/>
            <person name="Iotti M."/>
            <person name="Le Tacon F."/>
            <person name="Lindquist E.A."/>
            <person name="Lipzen A."/>
            <person name="Malagnac F."/>
            <person name="Mello A."/>
            <person name="Molinier V."/>
            <person name="Miyauchi S."/>
            <person name="Poulain J."/>
            <person name="Riccioni C."/>
            <person name="Rubini A."/>
            <person name="Sitrit Y."/>
            <person name="Splivallo R."/>
            <person name="Traeger S."/>
            <person name="Wang M."/>
            <person name="Zifcakova L."/>
            <person name="Wipf D."/>
            <person name="Zambonelli A."/>
            <person name="Paolocci F."/>
            <person name="Nowrousian M."/>
            <person name="Ottonello S."/>
            <person name="Baldrian P."/>
            <person name="Spatafora J.W."/>
            <person name="Henrissat B."/>
            <person name="Nagy L.G."/>
            <person name="Aury J.M."/>
            <person name="Wincker P."/>
            <person name="Grigoriev I.V."/>
            <person name="Bonfante P."/>
            <person name="Martin F.M."/>
        </authorList>
    </citation>
    <scope>NUCLEOTIDE SEQUENCE [LARGE SCALE GENOMIC DNA]</scope>
    <source>
        <strain evidence="1 2">CCBAS932</strain>
    </source>
</reference>
<dbReference type="Proteomes" id="UP000277580">
    <property type="component" value="Unassembled WGS sequence"/>
</dbReference>
<proteinExistence type="predicted"/>
<accession>A0A3N4KGG9</accession>
<evidence type="ECO:0000313" key="1">
    <source>
        <dbReference type="EMBL" id="RPB09634.1"/>
    </source>
</evidence>
<organism evidence="1 2">
    <name type="scientific">Morchella conica CCBAS932</name>
    <dbReference type="NCBI Taxonomy" id="1392247"/>
    <lineage>
        <taxon>Eukaryota</taxon>
        <taxon>Fungi</taxon>
        <taxon>Dikarya</taxon>
        <taxon>Ascomycota</taxon>
        <taxon>Pezizomycotina</taxon>
        <taxon>Pezizomycetes</taxon>
        <taxon>Pezizales</taxon>
        <taxon>Morchellaceae</taxon>
        <taxon>Morchella</taxon>
    </lineage>
</organism>
<dbReference type="InParanoid" id="A0A3N4KGG9"/>
<dbReference type="EMBL" id="ML119150">
    <property type="protein sequence ID" value="RPB09634.1"/>
    <property type="molecule type" value="Genomic_DNA"/>
</dbReference>
<sequence length="110" mass="12487">MGLWAMSDDVKEYNQGKDKVYTYSEKWTVGWFNLIEDQGSGKESAPTSRLLTECQYNVVRGSFERLVVLVSRSGTPMGLKKGWEEGCVLVRGFNTVDRGAFRSRPEAIRE</sequence>
<protein>
    <submittedName>
        <fullName evidence="1">Uncharacterized protein</fullName>
    </submittedName>
</protein>
<keyword evidence="2" id="KW-1185">Reference proteome</keyword>
<dbReference type="AlphaFoldDB" id="A0A3N4KGG9"/>
<name>A0A3N4KGG9_9PEZI</name>
<gene>
    <name evidence="1" type="ORF">P167DRAFT_577083</name>
</gene>
<evidence type="ECO:0000313" key="2">
    <source>
        <dbReference type="Proteomes" id="UP000277580"/>
    </source>
</evidence>